<proteinExistence type="predicted"/>
<reference evidence="3" key="1">
    <citation type="journal article" date="2017" name="Plant J.">
        <title>The pomegranate (Punica granatum L.) genome and the genomics of punicalagin biosynthesis.</title>
        <authorList>
            <person name="Qin G."/>
            <person name="Xu C."/>
            <person name="Ming R."/>
            <person name="Tang H."/>
            <person name="Guyot R."/>
            <person name="Kramer E.M."/>
            <person name="Hu Y."/>
            <person name="Yi X."/>
            <person name="Qi Y."/>
            <person name="Xu X."/>
            <person name="Gao Z."/>
            <person name="Pan H."/>
            <person name="Jian J."/>
            <person name="Tian Y."/>
            <person name="Yue Z."/>
            <person name="Xu Y."/>
        </authorList>
    </citation>
    <scope>NUCLEOTIDE SEQUENCE [LARGE SCALE GENOMIC DNA]</scope>
    <source>
        <strain evidence="3">cv. Dabenzi</strain>
    </source>
</reference>
<evidence type="ECO:0000256" key="1">
    <source>
        <dbReference type="SAM" id="MobiDB-lite"/>
    </source>
</evidence>
<feature type="region of interest" description="Disordered" evidence="1">
    <location>
        <begin position="58"/>
        <end position="78"/>
    </location>
</feature>
<feature type="compositionally biased region" description="Polar residues" evidence="1">
    <location>
        <begin position="1"/>
        <end position="12"/>
    </location>
</feature>
<evidence type="ECO:0000313" key="3">
    <source>
        <dbReference type="Proteomes" id="UP000197138"/>
    </source>
</evidence>
<comment type="caution">
    <text evidence="2">The sequence shown here is derived from an EMBL/GenBank/DDBJ whole genome shotgun (WGS) entry which is preliminary data.</text>
</comment>
<feature type="region of interest" description="Disordered" evidence="1">
    <location>
        <begin position="1"/>
        <end position="33"/>
    </location>
</feature>
<evidence type="ECO:0000313" key="2">
    <source>
        <dbReference type="EMBL" id="OWM90200.1"/>
    </source>
</evidence>
<organism evidence="2 3">
    <name type="scientific">Punica granatum</name>
    <name type="common">Pomegranate</name>
    <dbReference type="NCBI Taxonomy" id="22663"/>
    <lineage>
        <taxon>Eukaryota</taxon>
        <taxon>Viridiplantae</taxon>
        <taxon>Streptophyta</taxon>
        <taxon>Embryophyta</taxon>
        <taxon>Tracheophyta</taxon>
        <taxon>Spermatophyta</taxon>
        <taxon>Magnoliopsida</taxon>
        <taxon>eudicotyledons</taxon>
        <taxon>Gunneridae</taxon>
        <taxon>Pentapetalae</taxon>
        <taxon>rosids</taxon>
        <taxon>malvids</taxon>
        <taxon>Myrtales</taxon>
        <taxon>Lythraceae</taxon>
        <taxon>Punica</taxon>
    </lineage>
</organism>
<dbReference type="Proteomes" id="UP000197138">
    <property type="component" value="Unassembled WGS sequence"/>
</dbReference>
<gene>
    <name evidence="2" type="ORF">CDL15_Pgr006521</name>
</gene>
<protein>
    <submittedName>
        <fullName evidence="2">Uncharacterized protein</fullName>
    </submittedName>
</protein>
<sequence>MGTREGNSIQQQLEKRLNSNEKHAQGAREARTTTKRFSKLKDELNSCEVTSTTVLEAQERMAGKEGKVVKEEEEEEEV</sequence>
<accession>A0A218XZG3</accession>
<dbReference type="AlphaFoldDB" id="A0A218XZG3"/>
<name>A0A218XZG3_PUNGR</name>
<feature type="compositionally biased region" description="Basic and acidic residues" evidence="1">
    <location>
        <begin position="58"/>
        <end position="70"/>
    </location>
</feature>
<dbReference type="EMBL" id="MTKT01000553">
    <property type="protein sequence ID" value="OWM90200.1"/>
    <property type="molecule type" value="Genomic_DNA"/>
</dbReference>
<feature type="compositionally biased region" description="Basic and acidic residues" evidence="1">
    <location>
        <begin position="13"/>
        <end position="32"/>
    </location>
</feature>